<dbReference type="InterPro" id="IPR036804">
    <property type="entry name" value="CheR_N_sf"/>
</dbReference>
<dbReference type="RefSeq" id="WP_084275222.1">
    <property type="nucleotide sequence ID" value="NZ_AP026671.1"/>
</dbReference>
<dbReference type="SUPFAM" id="SSF47757">
    <property type="entry name" value="Chemotaxis receptor methyltransferase CheR, N-terminal domain"/>
    <property type="match status" value="1"/>
</dbReference>
<evidence type="ECO:0000259" key="6">
    <source>
        <dbReference type="PROSITE" id="PS50123"/>
    </source>
</evidence>
<sequence length="273" mass="32453">MNDFDLIKLRDFIAAKTGIFIDDDKLLKIYKRKFEDFIQKQGFEDFESFYHHLVFRKDEYLLQELINLSTVNETYFFREEYQFKTLVEEVVPELDSLRSSRDSINILTAPSSSGEELYSIAIYIMEYTKEFFAKRDFVLIGIDIDSMMIKKARNGVFNQRSISKIPPHLLQKYFIQDGKQYRIIDEIRKGLTFKVVNVMDFYAMKKLGKFDAIFSRNMLIYFDEKTRKEILATYHALLKSHGYLFLGHAEKVPEEMEIFKRVKKGESIIYQKA</sequence>
<evidence type="ECO:0000256" key="1">
    <source>
        <dbReference type="ARBA" id="ARBA00001541"/>
    </source>
</evidence>
<dbReference type="SMART" id="SM00138">
    <property type="entry name" value="MeTrc"/>
    <property type="match status" value="1"/>
</dbReference>
<gene>
    <name evidence="7" type="ORF">SAMN05660197_0758</name>
</gene>
<dbReference type="AlphaFoldDB" id="A0A1W1WRT9"/>
<name>A0A1W1WRT9_9BACT</name>
<keyword evidence="8" id="KW-1185">Reference proteome</keyword>
<accession>A0A1W1WRT9</accession>
<dbReference type="InterPro" id="IPR050903">
    <property type="entry name" value="Bact_Chemotaxis_MeTrfase"/>
</dbReference>
<keyword evidence="3 7" id="KW-0489">Methyltransferase</keyword>
<dbReference type="Gene3D" id="3.40.50.150">
    <property type="entry name" value="Vaccinia Virus protein VP39"/>
    <property type="match status" value="1"/>
</dbReference>
<evidence type="ECO:0000256" key="3">
    <source>
        <dbReference type="ARBA" id="ARBA00022603"/>
    </source>
</evidence>
<dbReference type="Proteomes" id="UP000192602">
    <property type="component" value="Unassembled WGS sequence"/>
</dbReference>
<dbReference type="OrthoDB" id="9786165at2"/>
<keyword evidence="4 7" id="KW-0808">Transferase</keyword>
<proteinExistence type="predicted"/>
<evidence type="ECO:0000256" key="2">
    <source>
        <dbReference type="ARBA" id="ARBA00012534"/>
    </source>
</evidence>
<dbReference type="InterPro" id="IPR022642">
    <property type="entry name" value="CheR_C"/>
</dbReference>
<feature type="domain" description="CheR-type methyltransferase" evidence="6">
    <location>
        <begin position="1"/>
        <end position="273"/>
    </location>
</feature>
<comment type="catalytic activity">
    <reaction evidence="1">
        <text>L-glutamyl-[protein] + S-adenosyl-L-methionine = [protein]-L-glutamate 5-O-methyl ester + S-adenosyl-L-homocysteine</text>
        <dbReference type="Rhea" id="RHEA:24452"/>
        <dbReference type="Rhea" id="RHEA-COMP:10208"/>
        <dbReference type="Rhea" id="RHEA-COMP:10311"/>
        <dbReference type="ChEBI" id="CHEBI:29973"/>
        <dbReference type="ChEBI" id="CHEBI:57856"/>
        <dbReference type="ChEBI" id="CHEBI:59789"/>
        <dbReference type="ChEBI" id="CHEBI:82795"/>
        <dbReference type="EC" id="2.1.1.80"/>
    </reaction>
</comment>
<dbReference type="InterPro" id="IPR000780">
    <property type="entry name" value="CheR_MeTrfase"/>
</dbReference>
<dbReference type="Gene3D" id="1.10.155.10">
    <property type="entry name" value="Chemotaxis receptor methyltransferase CheR, N-terminal domain"/>
    <property type="match status" value="1"/>
</dbReference>
<evidence type="ECO:0000256" key="5">
    <source>
        <dbReference type="ARBA" id="ARBA00022691"/>
    </source>
</evidence>
<reference evidence="8" key="1">
    <citation type="submission" date="2017-04" db="EMBL/GenBank/DDBJ databases">
        <authorList>
            <person name="Varghese N."/>
            <person name="Submissions S."/>
        </authorList>
    </citation>
    <scope>NUCLEOTIDE SEQUENCE [LARGE SCALE GENOMIC DNA]</scope>
    <source>
        <strain evidence="8">DSM 16512</strain>
    </source>
</reference>
<dbReference type="EMBL" id="FWWZ01000001">
    <property type="protein sequence ID" value="SMC08966.1"/>
    <property type="molecule type" value="Genomic_DNA"/>
</dbReference>
<dbReference type="SUPFAM" id="SSF53335">
    <property type="entry name" value="S-adenosyl-L-methionine-dependent methyltransferases"/>
    <property type="match status" value="1"/>
</dbReference>
<evidence type="ECO:0000256" key="4">
    <source>
        <dbReference type="ARBA" id="ARBA00022679"/>
    </source>
</evidence>
<dbReference type="PROSITE" id="PS50123">
    <property type="entry name" value="CHER"/>
    <property type="match status" value="1"/>
</dbReference>
<dbReference type="Pfam" id="PF01739">
    <property type="entry name" value="CheR"/>
    <property type="match status" value="1"/>
</dbReference>
<evidence type="ECO:0000313" key="8">
    <source>
        <dbReference type="Proteomes" id="UP000192602"/>
    </source>
</evidence>
<dbReference type="PANTHER" id="PTHR24422:SF10">
    <property type="entry name" value="CHEMOTAXIS PROTEIN METHYLTRANSFERASE 2"/>
    <property type="match status" value="1"/>
</dbReference>
<dbReference type="GO" id="GO:0032259">
    <property type="term" value="P:methylation"/>
    <property type="evidence" value="ECO:0007669"/>
    <property type="project" value="UniProtKB-KW"/>
</dbReference>
<dbReference type="EC" id="2.1.1.80" evidence="2"/>
<dbReference type="GO" id="GO:0008983">
    <property type="term" value="F:protein-glutamate O-methyltransferase activity"/>
    <property type="evidence" value="ECO:0007669"/>
    <property type="project" value="UniProtKB-EC"/>
</dbReference>
<dbReference type="STRING" id="1069081.SAMN05660197_0758"/>
<organism evidence="7 8">
    <name type="scientific">Nitratiruptor tergarcus DSM 16512</name>
    <dbReference type="NCBI Taxonomy" id="1069081"/>
    <lineage>
        <taxon>Bacteria</taxon>
        <taxon>Pseudomonadati</taxon>
        <taxon>Campylobacterota</taxon>
        <taxon>Epsilonproteobacteria</taxon>
        <taxon>Nautiliales</taxon>
        <taxon>Nitratiruptoraceae</taxon>
        <taxon>Nitratiruptor</taxon>
    </lineage>
</organism>
<dbReference type="PANTHER" id="PTHR24422">
    <property type="entry name" value="CHEMOTAXIS PROTEIN METHYLTRANSFERASE"/>
    <property type="match status" value="1"/>
</dbReference>
<keyword evidence="5" id="KW-0949">S-adenosyl-L-methionine</keyword>
<evidence type="ECO:0000313" key="7">
    <source>
        <dbReference type="EMBL" id="SMC08966.1"/>
    </source>
</evidence>
<dbReference type="CDD" id="cd02440">
    <property type="entry name" value="AdoMet_MTases"/>
    <property type="match status" value="1"/>
</dbReference>
<protein>
    <recommendedName>
        <fullName evidence="2">protein-glutamate O-methyltransferase</fullName>
        <ecNumber evidence="2">2.1.1.80</ecNumber>
    </recommendedName>
</protein>
<dbReference type="PRINTS" id="PR00996">
    <property type="entry name" value="CHERMTFRASE"/>
</dbReference>
<dbReference type="InterPro" id="IPR029063">
    <property type="entry name" value="SAM-dependent_MTases_sf"/>
</dbReference>